<comment type="subcellular location">
    <subcellularLocation>
        <location evidence="1">Nucleus</location>
    </subcellularLocation>
</comment>
<keyword evidence="4" id="KW-0227">DNA damage</keyword>
<evidence type="ECO:0000256" key="1">
    <source>
        <dbReference type="ARBA" id="ARBA00004123"/>
    </source>
</evidence>
<reference evidence="8" key="2">
    <citation type="journal article" date="2008" name="Genome Biol.">
        <title>Improved genome assembly and evidence-based global gene model set for the chordate Ciona intestinalis: new insight into intron and operon populations.</title>
        <authorList>
            <person name="Satou Y."/>
            <person name="Mineta K."/>
            <person name="Ogasawara M."/>
            <person name="Sasakura Y."/>
            <person name="Shoguchi E."/>
            <person name="Ueno K."/>
            <person name="Yamada L."/>
            <person name="Matsumoto J."/>
            <person name="Wasserscheid J."/>
            <person name="Dewar K."/>
            <person name="Wiley G.B."/>
            <person name="Macmil S.L."/>
            <person name="Roe B.A."/>
            <person name="Zeller R.W."/>
            <person name="Hastings K.E."/>
            <person name="Lemaire P."/>
            <person name="Lindquist E."/>
            <person name="Endo T."/>
            <person name="Hotta K."/>
            <person name="Inaba K."/>
        </authorList>
    </citation>
    <scope>NUCLEOTIDE SEQUENCE [LARGE SCALE GENOMIC DNA]</scope>
    <source>
        <strain evidence="8">wild type</strain>
    </source>
</reference>
<evidence type="ECO:0000313" key="8">
    <source>
        <dbReference type="Ensembl" id="ENSCINP00000033533.1"/>
    </source>
</evidence>
<evidence type="ECO:0000256" key="6">
    <source>
        <dbReference type="ARBA" id="ARBA00023242"/>
    </source>
</evidence>
<dbReference type="GeneTree" id="ENSGT00940000155714"/>
<keyword evidence="5" id="KW-0808">Transferase</keyword>
<dbReference type="Proteomes" id="UP000008144">
    <property type="component" value="Chromosome 2"/>
</dbReference>
<reference evidence="9" key="1">
    <citation type="journal article" date="2002" name="Science">
        <title>The draft genome of Ciona intestinalis: insights into chordate and vertebrate origins.</title>
        <authorList>
            <person name="Dehal P."/>
            <person name="Satou Y."/>
            <person name="Campbell R.K."/>
            <person name="Chapman J."/>
            <person name="Degnan B."/>
            <person name="De Tomaso A."/>
            <person name="Davidson B."/>
            <person name="Di Gregorio A."/>
            <person name="Gelpke M."/>
            <person name="Goodstein D.M."/>
            <person name="Harafuji N."/>
            <person name="Hastings K.E."/>
            <person name="Ho I."/>
            <person name="Hotta K."/>
            <person name="Huang W."/>
            <person name="Kawashima T."/>
            <person name="Lemaire P."/>
            <person name="Martinez D."/>
            <person name="Meinertzhagen I.A."/>
            <person name="Necula S."/>
            <person name="Nonaka M."/>
            <person name="Putnam N."/>
            <person name="Rash S."/>
            <person name="Saiga H."/>
            <person name="Satake M."/>
            <person name="Terry A."/>
            <person name="Yamada L."/>
            <person name="Wang H.G."/>
            <person name="Awazu S."/>
            <person name="Azumi K."/>
            <person name="Boore J."/>
            <person name="Branno M."/>
            <person name="Chin-Bow S."/>
            <person name="DeSantis R."/>
            <person name="Doyle S."/>
            <person name="Francino P."/>
            <person name="Keys D.N."/>
            <person name="Haga S."/>
            <person name="Hayashi H."/>
            <person name="Hino K."/>
            <person name="Imai K.S."/>
            <person name="Inaba K."/>
            <person name="Kano S."/>
            <person name="Kobayashi K."/>
            <person name="Kobayashi M."/>
            <person name="Lee B.I."/>
            <person name="Makabe K.W."/>
            <person name="Manohar C."/>
            <person name="Matassi G."/>
            <person name="Medina M."/>
            <person name="Mochizuki Y."/>
            <person name="Mount S."/>
            <person name="Morishita T."/>
            <person name="Miura S."/>
            <person name="Nakayama A."/>
            <person name="Nishizaka S."/>
            <person name="Nomoto H."/>
            <person name="Ohta F."/>
            <person name="Oishi K."/>
            <person name="Rigoutsos I."/>
            <person name="Sano M."/>
            <person name="Sasaki A."/>
            <person name="Sasakura Y."/>
            <person name="Shoguchi E."/>
            <person name="Shin-i T."/>
            <person name="Spagnuolo A."/>
            <person name="Stainier D."/>
            <person name="Suzuki M.M."/>
            <person name="Tassy O."/>
            <person name="Takatori N."/>
            <person name="Tokuoka M."/>
            <person name="Yagi K."/>
            <person name="Yoshizaki F."/>
            <person name="Wada S."/>
            <person name="Zhang C."/>
            <person name="Hyatt P.D."/>
            <person name="Larimer F."/>
            <person name="Detter C."/>
            <person name="Doggett N."/>
            <person name="Glavina T."/>
            <person name="Hawkins T."/>
            <person name="Richardson P."/>
            <person name="Lucas S."/>
            <person name="Kohara Y."/>
            <person name="Levine M."/>
            <person name="Satoh N."/>
            <person name="Rokhsar D.S."/>
        </authorList>
    </citation>
    <scope>NUCLEOTIDE SEQUENCE [LARGE SCALE GENOMIC DNA]</scope>
</reference>
<dbReference type="InterPro" id="IPR056802">
    <property type="entry name" value="ATR-like_M-HEAT"/>
</dbReference>
<dbReference type="EMBL" id="EAAA01001328">
    <property type="status" value="NOT_ANNOTATED_CDS"/>
    <property type="molecule type" value="Genomic_DNA"/>
</dbReference>
<keyword evidence="3" id="KW-0723">Serine/threonine-protein kinase</keyword>
<dbReference type="AlphaFoldDB" id="H2XV49"/>
<dbReference type="GO" id="GO:0005634">
    <property type="term" value="C:nucleus"/>
    <property type="evidence" value="ECO:0007669"/>
    <property type="project" value="UniProtKB-SubCell"/>
</dbReference>
<proteinExistence type="predicted"/>
<reference evidence="8" key="4">
    <citation type="submission" date="2025-09" db="UniProtKB">
        <authorList>
            <consortium name="Ensembl"/>
        </authorList>
    </citation>
    <scope>IDENTIFICATION</scope>
</reference>
<evidence type="ECO:0000256" key="4">
    <source>
        <dbReference type="ARBA" id="ARBA00022763"/>
    </source>
</evidence>
<dbReference type="Ensembl" id="ENSCINT00000030403.1">
    <property type="protein sequence ID" value="ENSCINP00000033533.1"/>
    <property type="gene ID" value="ENSCING00000017938.1"/>
</dbReference>
<dbReference type="GO" id="GO:0004674">
    <property type="term" value="F:protein serine/threonine kinase activity"/>
    <property type="evidence" value="ECO:0007669"/>
    <property type="project" value="UniProtKB-KW"/>
</dbReference>
<dbReference type="EC" id="2.7.11.1" evidence="2"/>
<keyword evidence="9" id="KW-1185">Reference proteome</keyword>
<dbReference type="GO" id="GO:0006974">
    <property type="term" value="P:DNA damage response"/>
    <property type="evidence" value="ECO:0007669"/>
    <property type="project" value="UniProtKB-KW"/>
</dbReference>
<dbReference type="InterPro" id="IPR050517">
    <property type="entry name" value="DDR_Repair_Kinase"/>
</dbReference>
<evidence type="ECO:0000256" key="5">
    <source>
        <dbReference type="ARBA" id="ARBA00022777"/>
    </source>
</evidence>
<dbReference type="PANTHER" id="PTHR11139">
    <property type="entry name" value="ATAXIA TELANGIECTASIA MUTATED ATM -RELATED"/>
    <property type="match status" value="1"/>
</dbReference>
<accession>H2XV49</accession>
<dbReference type="OMA" id="EDCEEYK"/>
<name>H2XV49_CIOIN</name>
<dbReference type="HOGENOM" id="CLU_1264075_0_0_1"/>
<evidence type="ECO:0000256" key="2">
    <source>
        <dbReference type="ARBA" id="ARBA00012513"/>
    </source>
</evidence>
<protein>
    <recommendedName>
        <fullName evidence="2">non-specific serine/threonine protein kinase</fullName>
        <ecNumber evidence="2">2.7.11.1</ecNumber>
    </recommendedName>
</protein>
<organism evidence="8 9">
    <name type="scientific">Ciona intestinalis</name>
    <name type="common">Transparent sea squirt</name>
    <name type="synonym">Ascidia intestinalis</name>
    <dbReference type="NCBI Taxonomy" id="7719"/>
    <lineage>
        <taxon>Eukaryota</taxon>
        <taxon>Metazoa</taxon>
        <taxon>Chordata</taxon>
        <taxon>Tunicata</taxon>
        <taxon>Ascidiacea</taxon>
        <taxon>Phlebobranchia</taxon>
        <taxon>Cionidae</taxon>
        <taxon>Ciona</taxon>
    </lineage>
</organism>
<feature type="domain" description="Serine/threonine-protein kinase ATR-like M-HEAT region" evidence="7">
    <location>
        <begin position="6"/>
        <end position="189"/>
    </location>
</feature>
<dbReference type="InParanoid" id="H2XV49"/>
<sequence>LVKGVFKACCAVVRNDINVALFILPHAVVEVLRSTNYSSFIVEEITAVLQSTERINSDIQTEEVTFIDKQDLSARSHGSHLFELSAQAVFSILDHVTRWGRSPLPSGGSLVKERHIRENKIAAEFLTKIPQKLCAVSSLRCRAYARALLHFEAHLRDSCNNVCDSESATFLQRLFVEMDETDGVSGVVAVRGVEPTPETQLKLLESTGALQDASACYER</sequence>
<evidence type="ECO:0000256" key="3">
    <source>
        <dbReference type="ARBA" id="ARBA00022527"/>
    </source>
</evidence>
<dbReference type="PANTHER" id="PTHR11139:SF69">
    <property type="entry name" value="SERINE_THREONINE-PROTEIN KINASE ATR"/>
    <property type="match status" value="1"/>
</dbReference>
<keyword evidence="6" id="KW-0539">Nucleus</keyword>
<evidence type="ECO:0000313" key="9">
    <source>
        <dbReference type="Proteomes" id="UP000008144"/>
    </source>
</evidence>
<reference evidence="8" key="3">
    <citation type="submission" date="2025-08" db="UniProtKB">
        <authorList>
            <consortium name="Ensembl"/>
        </authorList>
    </citation>
    <scope>IDENTIFICATION</scope>
</reference>
<evidence type="ECO:0000259" key="7">
    <source>
        <dbReference type="Pfam" id="PF25030"/>
    </source>
</evidence>
<dbReference type="STRING" id="7719.ENSCINP00000033533"/>
<keyword evidence="5" id="KW-0418">Kinase</keyword>
<dbReference type="Pfam" id="PF25030">
    <property type="entry name" value="M-HEAT_ATR"/>
    <property type="match status" value="1"/>
</dbReference>